<dbReference type="Pfam" id="PF07875">
    <property type="entry name" value="Coat_F"/>
    <property type="match status" value="1"/>
</dbReference>
<evidence type="ECO:0000313" key="1">
    <source>
        <dbReference type="EMBL" id="UOR11757.1"/>
    </source>
</evidence>
<keyword evidence="1" id="KW-0946">Virion</keyword>
<dbReference type="RefSeq" id="WP_245032035.1">
    <property type="nucleotide sequence ID" value="NZ_CP095075.1"/>
</dbReference>
<proteinExistence type="predicted"/>
<keyword evidence="2" id="KW-1185">Reference proteome</keyword>
<dbReference type="EMBL" id="CP095075">
    <property type="protein sequence ID" value="UOR11757.1"/>
    <property type="molecule type" value="Genomic_DNA"/>
</dbReference>
<protein>
    <submittedName>
        <fullName evidence="1">Spore coat protein</fullName>
    </submittedName>
</protein>
<accession>A0ABY4HBF4</accession>
<organism evidence="1 2">
    <name type="scientific">Halobacillus amylolyticus</name>
    <dbReference type="NCBI Taxonomy" id="2932259"/>
    <lineage>
        <taxon>Bacteria</taxon>
        <taxon>Bacillati</taxon>
        <taxon>Bacillota</taxon>
        <taxon>Bacilli</taxon>
        <taxon>Bacillales</taxon>
        <taxon>Bacillaceae</taxon>
        <taxon>Halobacillus</taxon>
    </lineage>
</organism>
<sequence>MRHLLHLHLNRTIEMHAKVYSFMHERGYYPSYDLNELLKNEQSFAKKALSTSF</sequence>
<dbReference type="InterPro" id="IPR012851">
    <property type="entry name" value="Spore_coat_CotF-like"/>
</dbReference>
<keyword evidence="1" id="KW-0167">Capsid protein</keyword>
<dbReference type="Proteomes" id="UP000830326">
    <property type="component" value="Chromosome"/>
</dbReference>
<reference evidence="1" key="1">
    <citation type="submission" date="2022-04" db="EMBL/GenBank/DDBJ databases">
        <title>Halobacillus sp. isolated from saltern.</title>
        <authorList>
            <person name="Won M."/>
            <person name="Lee C.-M."/>
            <person name="Woen H.-Y."/>
            <person name="Kwon S.-W."/>
        </authorList>
    </citation>
    <scope>NUCLEOTIDE SEQUENCE</scope>
    <source>
        <strain evidence="1">SSHM10-5</strain>
    </source>
</reference>
<name>A0ABY4HBF4_9BACI</name>
<evidence type="ECO:0000313" key="2">
    <source>
        <dbReference type="Proteomes" id="UP000830326"/>
    </source>
</evidence>
<gene>
    <name evidence="1" type="ORF">MUO15_19690</name>
</gene>